<accession>A0A0A9F2K5</accession>
<organism evidence="1">
    <name type="scientific">Arundo donax</name>
    <name type="common">Giant reed</name>
    <name type="synonym">Donax arundinaceus</name>
    <dbReference type="NCBI Taxonomy" id="35708"/>
    <lineage>
        <taxon>Eukaryota</taxon>
        <taxon>Viridiplantae</taxon>
        <taxon>Streptophyta</taxon>
        <taxon>Embryophyta</taxon>
        <taxon>Tracheophyta</taxon>
        <taxon>Spermatophyta</taxon>
        <taxon>Magnoliopsida</taxon>
        <taxon>Liliopsida</taxon>
        <taxon>Poales</taxon>
        <taxon>Poaceae</taxon>
        <taxon>PACMAD clade</taxon>
        <taxon>Arundinoideae</taxon>
        <taxon>Arundineae</taxon>
        <taxon>Arundo</taxon>
    </lineage>
</organism>
<evidence type="ECO:0000313" key="1">
    <source>
        <dbReference type="EMBL" id="JAE06547.1"/>
    </source>
</evidence>
<sequence>MDAAFASAPARNRAAACVLRTSLMAAY</sequence>
<reference evidence="1" key="1">
    <citation type="submission" date="2014-09" db="EMBL/GenBank/DDBJ databases">
        <authorList>
            <person name="Magalhaes I.L.F."/>
            <person name="Oliveira U."/>
            <person name="Santos F.R."/>
            <person name="Vidigal T.H.D.A."/>
            <person name="Brescovit A.D."/>
            <person name="Santos A.J."/>
        </authorList>
    </citation>
    <scope>NUCLEOTIDE SEQUENCE</scope>
    <source>
        <tissue evidence="1">Shoot tissue taken approximately 20 cm above the soil surface</tissue>
    </source>
</reference>
<proteinExistence type="predicted"/>
<name>A0A0A9F2K5_ARUDO</name>
<protein>
    <submittedName>
        <fullName evidence="1">Uncharacterized protein</fullName>
    </submittedName>
</protein>
<reference evidence="1" key="2">
    <citation type="journal article" date="2015" name="Data Brief">
        <title>Shoot transcriptome of the giant reed, Arundo donax.</title>
        <authorList>
            <person name="Barrero R.A."/>
            <person name="Guerrero F.D."/>
            <person name="Moolhuijzen P."/>
            <person name="Goolsby J.A."/>
            <person name="Tidwell J."/>
            <person name="Bellgard S.E."/>
            <person name="Bellgard M.I."/>
        </authorList>
    </citation>
    <scope>NUCLEOTIDE SEQUENCE</scope>
    <source>
        <tissue evidence="1">Shoot tissue taken approximately 20 cm above the soil surface</tissue>
    </source>
</reference>
<dbReference type="EMBL" id="GBRH01191349">
    <property type="protein sequence ID" value="JAE06547.1"/>
    <property type="molecule type" value="Transcribed_RNA"/>
</dbReference>
<dbReference type="AlphaFoldDB" id="A0A0A9F2K5"/>